<evidence type="ECO:0000313" key="5">
    <source>
        <dbReference type="EMBL" id="MBD2196599.1"/>
    </source>
</evidence>
<keyword evidence="1" id="KW-0808">Transferase</keyword>
<dbReference type="RefSeq" id="WP_190548565.1">
    <property type="nucleotide sequence ID" value="NZ_CAWPNO010000050.1"/>
</dbReference>
<accession>A0ABR8A9W5</accession>
<evidence type="ECO:0000313" key="6">
    <source>
        <dbReference type="Proteomes" id="UP000658514"/>
    </source>
</evidence>
<proteinExistence type="predicted"/>
<dbReference type="SUPFAM" id="SSF89028">
    <property type="entry name" value="Cobalamin adenosyltransferase-like"/>
    <property type="match status" value="1"/>
</dbReference>
<sequence>MSNKRITANYVAGSGDIGFAQVLHDAPLLLKSSPACTIQGKIETVRNSIESALYLNPDLSPDLNYLLYYLNRNIFSLASFCYLKANTDKHLLPFSLIEWMDKNIKLLQEELGHCPDFLYHNHPTLISLDKLRIDIRELERYFIRWRYSNEVVGFLLLKPDLTNNVNYHSAILNRLSSYMFWAIRKEGRMLKGRGELIEERYWQAVVEEWNPPIN</sequence>
<comment type="caution">
    <text evidence="5">The sequence shown here is derived from an EMBL/GenBank/DDBJ whole genome shotgun (WGS) entry which is preliminary data.</text>
</comment>
<dbReference type="Gene3D" id="1.20.1200.10">
    <property type="entry name" value="Cobalamin adenosyltransferase-like"/>
    <property type="match status" value="1"/>
</dbReference>
<dbReference type="Proteomes" id="UP000658514">
    <property type="component" value="Unassembled WGS sequence"/>
</dbReference>
<dbReference type="Pfam" id="PF01923">
    <property type="entry name" value="Cob_adeno_trans"/>
    <property type="match status" value="1"/>
</dbReference>
<evidence type="ECO:0000256" key="1">
    <source>
        <dbReference type="ARBA" id="ARBA00022679"/>
    </source>
</evidence>
<gene>
    <name evidence="5" type="ORF">H6G24_14000</name>
</gene>
<dbReference type="InterPro" id="IPR016030">
    <property type="entry name" value="CblAdoTrfase-like"/>
</dbReference>
<keyword evidence="3" id="KW-0067">ATP-binding</keyword>
<evidence type="ECO:0000259" key="4">
    <source>
        <dbReference type="Pfam" id="PF01923"/>
    </source>
</evidence>
<dbReference type="EMBL" id="JACJQH010000019">
    <property type="protein sequence ID" value="MBD2196599.1"/>
    <property type="molecule type" value="Genomic_DNA"/>
</dbReference>
<keyword evidence="6" id="KW-1185">Reference proteome</keyword>
<feature type="domain" description="Cobalamin adenosyltransferase-like" evidence="4">
    <location>
        <begin position="14"/>
        <end position="185"/>
    </location>
</feature>
<name>A0ABR8A9W5_9CYAN</name>
<protein>
    <recommendedName>
        <fullName evidence="4">Cobalamin adenosyltransferase-like domain-containing protein</fullName>
    </recommendedName>
</protein>
<evidence type="ECO:0000256" key="2">
    <source>
        <dbReference type="ARBA" id="ARBA00022741"/>
    </source>
</evidence>
<reference evidence="5 6" key="1">
    <citation type="journal article" date="2020" name="ISME J.">
        <title>Comparative genomics reveals insights into cyanobacterial evolution and habitat adaptation.</title>
        <authorList>
            <person name="Chen M.Y."/>
            <person name="Teng W.K."/>
            <person name="Zhao L."/>
            <person name="Hu C.X."/>
            <person name="Zhou Y.K."/>
            <person name="Han B.P."/>
            <person name="Song L.R."/>
            <person name="Shu W.S."/>
        </authorList>
    </citation>
    <scope>NUCLEOTIDE SEQUENCE [LARGE SCALE GENOMIC DNA]</scope>
    <source>
        <strain evidence="5 6">FACHB-288</strain>
    </source>
</reference>
<dbReference type="InterPro" id="IPR036451">
    <property type="entry name" value="CblAdoTrfase-like_sf"/>
</dbReference>
<keyword evidence="2" id="KW-0547">Nucleotide-binding</keyword>
<organism evidence="5 6">
    <name type="scientific">Calothrix parietina FACHB-288</name>
    <dbReference type="NCBI Taxonomy" id="2692896"/>
    <lineage>
        <taxon>Bacteria</taxon>
        <taxon>Bacillati</taxon>
        <taxon>Cyanobacteriota</taxon>
        <taxon>Cyanophyceae</taxon>
        <taxon>Nostocales</taxon>
        <taxon>Calotrichaceae</taxon>
        <taxon>Calothrix</taxon>
    </lineage>
</organism>
<evidence type="ECO:0000256" key="3">
    <source>
        <dbReference type="ARBA" id="ARBA00022840"/>
    </source>
</evidence>